<evidence type="ECO:0000256" key="5">
    <source>
        <dbReference type="ARBA" id="ARBA00022989"/>
    </source>
</evidence>
<evidence type="ECO:0000313" key="13">
    <source>
        <dbReference type="Proteomes" id="UP000245942"/>
    </source>
</evidence>
<feature type="transmembrane region" description="Helical" evidence="8">
    <location>
        <begin position="707"/>
        <end position="724"/>
    </location>
</feature>
<keyword evidence="6 8" id="KW-0472">Membrane</keyword>
<feature type="transmembrane region" description="Helical" evidence="8">
    <location>
        <begin position="28"/>
        <end position="46"/>
    </location>
</feature>
<dbReference type="InterPro" id="IPR003864">
    <property type="entry name" value="CSC1/OSCA1-like_7TM"/>
</dbReference>
<sequence>MSESPGDRPDIGLPTTRSFTGPWLSQQLLLTFLLGLTSFVSFSLLVKRKGWRSYLAPVGRQPVLAQGEDPQADDHRLNDGSKFRVGRVLNSMGLEWLATTIYTSDSATAYLAGPPTSSIDTLHLLKFFRFGTHLFLWLSIWSLLILMPVNYREHGWIDGVRPGDDERKGEEGGNALYRLASAFKGHAEPEDPVPVPPGPTLPALKATTLYDSTHLFTTYFVTGALLYLLTSHTSSFLAQRQRILHALHSSLVSRSILVRSLPRSLRSSEALQNYFGTTLQMSACNAWVLPDVGMGLRKLLRDREQALRNLESAWVAWVGNPVRPEMSAEWQPASIEERIKERSKAILAGEELLPSRGWLVETADSGNGTIALGEREDEETPLPSSTSANSAVDDRVPPIDSDPAYGPPSFAHKRPTRRLHYFSRQKVDLLADLEARYLKLDVAVALVRKKMVEGDWKAIGVGFVEFREVKDALVSAQALFFEKEATCRSVMAPDCRDIIWRNVGVPTGERRLRQFFISVCITLLYLFYLPPLLFLGSLLSPAFLKKYIPDVWKILSVSPRLEALVSTSLPSLVLVGFNAGLPMLLEATSIWQGVKTKSGVEMSVLKKYHIFLVTSVIFIFIITGTAFGVLLDLSANPMRILDKLSLSLPLARNFSLSYIILQALTVLPLQLLSLATLMISPIYVVAARTPRDHAEAHAAPIFKAGTVYPQALIVATLGLVYAIVKPLVTIFATLYFAIGYIVFKYKLLYVFYPPPSSTQQALTSVTRPRMIFAIFLFQIFQLSLFSVHGQVLMVVLTLPLMATTVWYGRFLDKRFEKLELFEALEGAVLADAAEARGGFTDGDVAEGIATPDDRKRKLNTEADAAIRGDAMTPPSGGGNEAHWGSSTDDEQDEQPWSFSNRAFETGTSTPSEVSTPVLNASAAGGSSSSGSALGRQKKIWSSPFARLGRKGSSQRTTTLKADTNRQRAVYHRPDSKYTNYREPSSDSGIDSLPGLLERASASSFSRSGRRWSSRAQDIGEEEEDVGDEEDDEVEAVAEDEQLETEETYEHPAIRGTLKQLWLPSR</sequence>
<protein>
    <submittedName>
        <fullName evidence="12">DUF221-domain-containing protein</fullName>
    </submittedName>
</protein>
<dbReference type="InterPro" id="IPR045122">
    <property type="entry name" value="Csc1-like"/>
</dbReference>
<feature type="compositionally biased region" description="Polar residues" evidence="7">
    <location>
        <begin position="976"/>
        <end position="988"/>
    </location>
</feature>
<dbReference type="EMBL" id="KZ819331">
    <property type="protein sequence ID" value="PWN19510.1"/>
    <property type="molecule type" value="Genomic_DNA"/>
</dbReference>
<dbReference type="AlphaFoldDB" id="A0A316U2V7"/>
<accession>A0A316U2V7</accession>
<evidence type="ECO:0000256" key="3">
    <source>
        <dbReference type="ARBA" id="ARBA00022448"/>
    </source>
</evidence>
<feature type="compositionally biased region" description="Acidic residues" evidence="7">
    <location>
        <begin position="1018"/>
        <end position="1032"/>
    </location>
</feature>
<feature type="transmembrane region" description="Helical" evidence="8">
    <location>
        <begin position="608"/>
        <end position="631"/>
    </location>
</feature>
<dbReference type="Pfam" id="PF02714">
    <property type="entry name" value="RSN1_7TM"/>
    <property type="match status" value="1"/>
</dbReference>
<dbReference type="InterPro" id="IPR032880">
    <property type="entry name" value="CSC1/OSCA1-like_N"/>
</dbReference>
<evidence type="ECO:0000313" key="12">
    <source>
        <dbReference type="EMBL" id="PWN19510.1"/>
    </source>
</evidence>
<dbReference type="PANTHER" id="PTHR13018:SF5">
    <property type="entry name" value="RE44586P"/>
    <property type="match status" value="1"/>
</dbReference>
<dbReference type="PANTHER" id="PTHR13018">
    <property type="entry name" value="PROBABLE MEMBRANE PROTEIN DUF221-RELATED"/>
    <property type="match status" value="1"/>
</dbReference>
<keyword evidence="3" id="KW-0813">Transport</keyword>
<dbReference type="Pfam" id="PF14703">
    <property type="entry name" value="PHM7_cyt"/>
    <property type="match status" value="1"/>
</dbReference>
<feature type="transmembrane region" description="Helical" evidence="8">
    <location>
        <begin position="216"/>
        <end position="238"/>
    </location>
</feature>
<feature type="transmembrane region" description="Helical" evidence="8">
    <location>
        <begin position="515"/>
        <end position="543"/>
    </location>
</feature>
<dbReference type="GO" id="GO:0005886">
    <property type="term" value="C:plasma membrane"/>
    <property type="evidence" value="ECO:0007669"/>
    <property type="project" value="TreeGrafter"/>
</dbReference>
<dbReference type="STRING" id="1684307.A0A316U2V7"/>
<evidence type="ECO:0000256" key="8">
    <source>
        <dbReference type="SAM" id="Phobius"/>
    </source>
</evidence>
<dbReference type="InterPro" id="IPR027815">
    <property type="entry name" value="CSC1/OSCA1-like_cyt"/>
</dbReference>
<keyword evidence="13" id="KW-1185">Reference proteome</keyword>
<evidence type="ECO:0000256" key="6">
    <source>
        <dbReference type="ARBA" id="ARBA00023136"/>
    </source>
</evidence>
<feature type="domain" description="CSC1/OSCA1-like cytosolic" evidence="11">
    <location>
        <begin position="253"/>
        <end position="502"/>
    </location>
</feature>
<reference evidence="12 13" key="1">
    <citation type="journal article" date="2018" name="Mol. Biol. Evol.">
        <title>Broad Genomic Sampling Reveals a Smut Pathogenic Ancestry of the Fungal Clade Ustilaginomycotina.</title>
        <authorList>
            <person name="Kijpornyongpan T."/>
            <person name="Mondo S.J."/>
            <person name="Barry K."/>
            <person name="Sandor L."/>
            <person name="Lee J."/>
            <person name="Lipzen A."/>
            <person name="Pangilinan J."/>
            <person name="LaButti K."/>
            <person name="Hainaut M."/>
            <person name="Henrissat B."/>
            <person name="Grigoriev I.V."/>
            <person name="Spatafora J.W."/>
            <person name="Aime M.C."/>
        </authorList>
    </citation>
    <scope>NUCLEOTIDE SEQUENCE [LARGE SCALE GENOMIC DNA]</scope>
    <source>
        <strain evidence="12 13">MCA 4718</strain>
    </source>
</reference>
<feature type="compositionally biased region" description="Low complexity" evidence="7">
    <location>
        <begin position="920"/>
        <end position="932"/>
    </location>
</feature>
<evidence type="ECO:0000256" key="2">
    <source>
        <dbReference type="ARBA" id="ARBA00007779"/>
    </source>
</evidence>
<feature type="compositionally biased region" description="Polar residues" evidence="7">
    <location>
        <begin position="951"/>
        <end position="961"/>
    </location>
</feature>
<dbReference type="OrthoDB" id="1689567at2759"/>
<feature type="domain" description="CSC1/OSCA1-like 7TM region" evidence="9">
    <location>
        <begin position="513"/>
        <end position="785"/>
    </location>
</feature>
<dbReference type="GO" id="GO:0005227">
    <property type="term" value="F:calcium-activated cation channel activity"/>
    <property type="evidence" value="ECO:0007669"/>
    <property type="project" value="InterPro"/>
</dbReference>
<keyword evidence="5 8" id="KW-1133">Transmembrane helix</keyword>
<feature type="domain" description="CSC1/OSCA1-like N-terminal transmembrane" evidence="10">
    <location>
        <begin position="26"/>
        <end position="155"/>
    </location>
</feature>
<dbReference type="GeneID" id="37014670"/>
<keyword evidence="4 8" id="KW-0812">Transmembrane</keyword>
<comment type="subcellular location">
    <subcellularLocation>
        <location evidence="1">Membrane</location>
        <topology evidence="1">Multi-pass membrane protein</topology>
    </subcellularLocation>
</comment>
<feature type="transmembrane region" description="Helical" evidence="8">
    <location>
        <begin position="563"/>
        <end position="587"/>
    </location>
</feature>
<organism evidence="12 13">
    <name type="scientific">Pseudomicrostroma glucosiphilum</name>
    <dbReference type="NCBI Taxonomy" id="1684307"/>
    <lineage>
        <taxon>Eukaryota</taxon>
        <taxon>Fungi</taxon>
        <taxon>Dikarya</taxon>
        <taxon>Basidiomycota</taxon>
        <taxon>Ustilaginomycotina</taxon>
        <taxon>Exobasidiomycetes</taxon>
        <taxon>Microstromatales</taxon>
        <taxon>Microstromatales incertae sedis</taxon>
        <taxon>Pseudomicrostroma</taxon>
    </lineage>
</organism>
<feature type="compositionally biased region" description="Polar residues" evidence="7">
    <location>
        <begin position="894"/>
        <end position="918"/>
    </location>
</feature>
<feature type="transmembrane region" description="Helical" evidence="8">
    <location>
        <begin position="134"/>
        <end position="151"/>
    </location>
</feature>
<evidence type="ECO:0000256" key="7">
    <source>
        <dbReference type="SAM" id="MobiDB-lite"/>
    </source>
</evidence>
<feature type="region of interest" description="Disordered" evidence="7">
    <location>
        <begin position="864"/>
        <end position="1032"/>
    </location>
</feature>
<name>A0A316U2V7_9BASI</name>
<feature type="transmembrane region" description="Helical" evidence="8">
    <location>
        <begin position="730"/>
        <end position="749"/>
    </location>
</feature>
<proteinExistence type="inferred from homology"/>
<comment type="similarity">
    <text evidence="2">Belongs to the CSC1 (TC 1.A.17) family.</text>
</comment>
<evidence type="ECO:0000256" key="1">
    <source>
        <dbReference type="ARBA" id="ARBA00004141"/>
    </source>
</evidence>
<feature type="transmembrane region" description="Helical" evidence="8">
    <location>
        <begin position="770"/>
        <end position="787"/>
    </location>
</feature>
<dbReference type="RefSeq" id="XP_025346670.1">
    <property type="nucleotide sequence ID" value="XM_025492936.1"/>
</dbReference>
<feature type="transmembrane region" description="Helical" evidence="8">
    <location>
        <begin position="659"/>
        <end position="686"/>
    </location>
</feature>
<gene>
    <name evidence="12" type="ORF">BCV69DRAFT_284137</name>
</gene>
<evidence type="ECO:0000259" key="11">
    <source>
        <dbReference type="Pfam" id="PF14703"/>
    </source>
</evidence>
<evidence type="ECO:0000256" key="4">
    <source>
        <dbReference type="ARBA" id="ARBA00022692"/>
    </source>
</evidence>
<evidence type="ECO:0000259" key="10">
    <source>
        <dbReference type="Pfam" id="PF13967"/>
    </source>
</evidence>
<dbReference type="Pfam" id="PF13967">
    <property type="entry name" value="RSN1_TM"/>
    <property type="match status" value="1"/>
</dbReference>
<feature type="region of interest" description="Disordered" evidence="7">
    <location>
        <begin position="373"/>
        <end position="410"/>
    </location>
</feature>
<dbReference type="Proteomes" id="UP000245942">
    <property type="component" value="Unassembled WGS sequence"/>
</dbReference>
<evidence type="ECO:0000259" key="9">
    <source>
        <dbReference type="Pfam" id="PF02714"/>
    </source>
</evidence>